<organism evidence="1 2">
    <name type="scientific">Dreissena polymorpha</name>
    <name type="common">Zebra mussel</name>
    <name type="synonym">Mytilus polymorpha</name>
    <dbReference type="NCBI Taxonomy" id="45954"/>
    <lineage>
        <taxon>Eukaryota</taxon>
        <taxon>Metazoa</taxon>
        <taxon>Spiralia</taxon>
        <taxon>Lophotrochozoa</taxon>
        <taxon>Mollusca</taxon>
        <taxon>Bivalvia</taxon>
        <taxon>Autobranchia</taxon>
        <taxon>Heteroconchia</taxon>
        <taxon>Euheterodonta</taxon>
        <taxon>Imparidentia</taxon>
        <taxon>Neoheterodontei</taxon>
        <taxon>Myida</taxon>
        <taxon>Dreissenoidea</taxon>
        <taxon>Dreissenidae</taxon>
        <taxon>Dreissena</taxon>
    </lineage>
</organism>
<keyword evidence="2" id="KW-1185">Reference proteome</keyword>
<evidence type="ECO:0000313" key="2">
    <source>
        <dbReference type="Proteomes" id="UP000828390"/>
    </source>
</evidence>
<dbReference type="AlphaFoldDB" id="A0A9D4GED5"/>
<sequence>MLLCFAVWKCAVTPTGDKLYIISLWQHKLHTLARDGTLLATLTDPALVWPRGLHVTPAGQVLVCGSLSYTVLQVNMEGESKLGATLYTGRDGLWYPLSVCYCSTTSSIIVGQGNNIILVFRVE</sequence>
<dbReference type="Gene3D" id="2.120.10.30">
    <property type="entry name" value="TolB, C-terminal domain"/>
    <property type="match status" value="1"/>
</dbReference>
<reference evidence="1" key="2">
    <citation type="submission" date="2020-11" db="EMBL/GenBank/DDBJ databases">
        <authorList>
            <person name="McCartney M.A."/>
            <person name="Auch B."/>
            <person name="Kono T."/>
            <person name="Mallez S."/>
            <person name="Becker A."/>
            <person name="Gohl D.M."/>
            <person name="Silverstein K.A.T."/>
            <person name="Koren S."/>
            <person name="Bechman K.B."/>
            <person name="Herman A."/>
            <person name="Abrahante J.E."/>
            <person name="Garbe J."/>
        </authorList>
    </citation>
    <scope>NUCLEOTIDE SEQUENCE</scope>
    <source>
        <strain evidence="1">Duluth1</strain>
        <tissue evidence="1">Whole animal</tissue>
    </source>
</reference>
<evidence type="ECO:0000313" key="1">
    <source>
        <dbReference type="EMBL" id="KAH3815352.1"/>
    </source>
</evidence>
<dbReference type="Proteomes" id="UP000828390">
    <property type="component" value="Unassembled WGS sequence"/>
</dbReference>
<dbReference type="EMBL" id="JAIWYP010000006">
    <property type="protein sequence ID" value="KAH3815352.1"/>
    <property type="molecule type" value="Genomic_DNA"/>
</dbReference>
<reference evidence="1" key="1">
    <citation type="journal article" date="2019" name="bioRxiv">
        <title>The Genome of the Zebra Mussel, Dreissena polymorpha: A Resource for Invasive Species Research.</title>
        <authorList>
            <person name="McCartney M.A."/>
            <person name="Auch B."/>
            <person name="Kono T."/>
            <person name="Mallez S."/>
            <person name="Zhang Y."/>
            <person name="Obille A."/>
            <person name="Becker A."/>
            <person name="Abrahante J.E."/>
            <person name="Garbe J."/>
            <person name="Badalamenti J.P."/>
            <person name="Herman A."/>
            <person name="Mangelson H."/>
            <person name="Liachko I."/>
            <person name="Sullivan S."/>
            <person name="Sone E.D."/>
            <person name="Koren S."/>
            <person name="Silverstein K.A.T."/>
            <person name="Beckman K.B."/>
            <person name="Gohl D.M."/>
        </authorList>
    </citation>
    <scope>NUCLEOTIDE SEQUENCE</scope>
    <source>
        <strain evidence="1">Duluth1</strain>
        <tissue evidence="1">Whole animal</tissue>
    </source>
</reference>
<name>A0A9D4GED5_DREPO</name>
<accession>A0A9D4GED5</accession>
<dbReference type="InterPro" id="IPR011042">
    <property type="entry name" value="6-blade_b-propeller_TolB-like"/>
</dbReference>
<gene>
    <name evidence="1" type="ORF">DPMN_143874</name>
</gene>
<comment type="caution">
    <text evidence="1">The sequence shown here is derived from an EMBL/GenBank/DDBJ whole genome shotgun (WGS) entry which is preliminary data.</text>
</comment>
<dbReference type="SUPFAM" id="SSF101898">
    <property type="entry name" value="NHL repeat"/>
    <property type="match status" value="1"/>
</dbReference>
<protein>
    <submittedName>
        <fullName evidence="1">Uncharacterized protein</fullName>
    </submittedName>
</protein>
<proteinExistence type="predicted"/>